<dbReference type="EMBL" id="BAABJY010000001">
    <property type="protein sequence ID" value="GAA4856607.1"/>
    <property type="molecule type" value="Genomic_DNA"/>
</dbReference>
<name>A0ABP9DU80_9GAMM</name>
<accession>A0ABP9DU80</accession>
<dbReference type="Proteomes" id="UP001501323">
    <property type="component" value="Unassembled WGS sequence"/>
</dbReference>
<evidence type="ECO:0000256" key="1">
    <source>
        <dbReference type="SAM" id="MobiDB-lite"/>
    </source>
</evidence>
<feature type="compositionally biased region" description="Low complexity" evidence="1">
    <location>
        <begin position="28"/>
        <end position="40"/>
    </location>
</feature>
<gene>
    <name evidence="2" type="ORF">GCM10023332_05350</name>
</gene>
<evidence type="ECO:0000313" key="3">
    <source>
        <dbReference type="Proteomes" id="UP001501323"/>
    </source>
</evidence>
<evidence type="ECO:0000313" key="2">
    <source>
        <dbReference type="EMBL" id="GAA4856607.1"/>
    </source>
</evidence>
<proteinExistence type="predicted"/>
<dbReference type="RefSeq" id="WP_345293945.1">
    <property type="nucleotide sequence ID" value="NZ_BAABJY010000001.1"/>
</dbReference>
<sequence>MSIYSDLLFLGGHVGDIDLAHSLETAAPAPRKAQAASSKASGDRAVEGVPLAATETETAPSYRPRSWRYPMRLFDALMPLDHAPAATPGLGVGDRPFEPTYGNERAWRRRFPAYGSTRPKTAPASCRTCLA</sequence>
<protein>
    <submittedName>
        <fullName evidence="2">Uncharacterized protein</fullName>
    </submittedName>
</protein>
<feature type="region of interest" description="Disordered" evidence="1">
    <location>
        <begin position="28"/>
        <end position="57"/>
    </location>
</feature>
<reference evidence="3" key="1">
    <citation type="journal article" date="2019" name="Int. J. Syst. Evol. Microbiol.">
        <title>The Global Catalogue of Microorganisms (GCM) 10K type strain sequencing project: providing services to taxonomists for standard genome sequencing and annotation.</title>
        <authorList>
            <consortium name="The Broad Institute Genomics Platform"/>
            <consortium name="The Broad Institute Genome Sequencing Center for Infectious Disease"/>
            <person name="Wu L."/>
            <person name="Ma J."/>
        </authorList>
    </citation>
    <scope>NUCLEOTIDE SEQUENCE [LARGE SCALE GENOMIC DNA]</scope>
    <source>
        <strain evidence="3">JCM 18392</strain>
    </source>
</reference>
<organism evidence="2 3">
    <name type="scientific">Luteimonas vadosa</name>
    <dbReference type="NCBI Taxonomy" id="1165507"/>
    <lineage>
        <taxon>Bacteria</taxon>
        <taxon>Pseudomonadati</taxon>
        <taxon>Pseudomonadota</taxon>
        <taxon>Gammaproteobacteria</taxon>
        <taxon>Lysobacterales</taxon>
        <taxon>Lysobacteraceae</taxon>
        <taxon>Luteimonas</taxon>
    </lineage>
</organism>
<keyword evidence="3" id="KW-1185">Reference proteome</keyword>
<comment type="caution">
    <text evidence="2">The sequence shown here is derived from an EMBL/GenBank/DDBJ whole genome shotgun (WGS) entry which is preliminary data.</text>
</comment>